<dbReference type="EMBL" id="JACJVN010000013">
    <property type="protein sequence ID" value="MBB6676286.1"/>
    <property type="molecule type" value="Genomic_DNA"/>
</dbReference>
<reference evidence="1 2" key="1">
    <citation type="submission" date="2020-08" db="EMBL/GenBank/DDBJ databases">
        <title>Cohnella phylogeny.</title>
        <authorList>
            <person name="Dunlap C."/>
        </authorList>
    </citation>
    <scope>NUCLEOTIDE SEQUENCE [LARGE SCALE GENOMIC DNA]</scope>
    <source>
        <strain evidence="1 2">DSM 103658</strain>
    </source>
</reference>
<keyword evidence="2" id="KW-1185">Reference proteome</keyword>
<evidence type="ECO:0000313" key="1">
    <source>
        <dbReference type="EMBL" id="MBB6676286.1"/>
    </source>
</evidence>
<gene>
    <name evidence="1" type="ORF">H4Q31_02985</name>
</gene>
<sequence>MDRNYVLTDEIIFDAKPDAVPFNYRISYKIAQLSLILELNARGGCSLMKLQMIANALSTISDREKLWDFVNNGSNNYTVVRFDPAVNRAVKYAIAEGLFNQQKNGLFRLAKKGKEFIKVIMKDPSLLSSEKKYLFLLSNKLTEEKIKELTTFWRYTDVENK</sequence>
<organism evidence="1 2">
    <name type="scientific">Cohnella lubricantis</name>
    <dbReference type="NCBI Taxonomy" id="2163172"/>
    <lineage>
        <taxon>Bacteria</taxon>
        <taxon>Bacillati</taxon>
        <taxon>Bacillota</taxon>
        <taxon>Bacilli</taxon>
        <taxon>Bacillales</taxon>
        <taxon>Paenibacillaceae</taxon>
        <taxon>Cohnella</taxon>
    </lineage>
</organism>
<dbReference type="RefSeq" id="WP_185177573.1">
    <property type="nucleotide sequence ID" value="NZ_CBCSEP010000002.1"/>
</dbReference>
<dbReference type="AlphaFoldDB" id="A0A841T8A7"/>
<proteinExistence type="predicted"/>
<accession>A0A841T8A7</accession>
<comment type="caution">
    <text evidence="1">The sequence shown here is derived from an EMBL/GenBank/DDBJ whole genome shotgun (WGS) entry which is preliminary data.</text>
</comment>
<name>A0A841T8A7_9BACL</name>
<dbReference type="Proteomes" id="UP000574133">
    <property type="component" value="Unassembled WGS sequence"/>
</dbReference>
<protein>
    <submittedName>
        <fullName evidence="1">Uncharacterized protein</fullName>
    </submittedName>
</protein>
<evidence type="ECO:0000313" key="2">
    <source>
        <dbReference type="Proteomes" id="UP000574133"/>
    </source>
</evidence>